<dbReference type="OrthoDB" id="849114at2"/>
<name>A0A1G8J4E9_9FLAO</name>
<reference evidence="3" key="1">
    <citation type="submission" date="2016-10" db="EMBL/GenBank/DDBJ databases">
        <authorList>
            <person name="Varghese N."/>
            <person name="Submissions S."/>
        </authorList>
    </citation>
    <scope>NUCLEOTIDE SEQUENCE [LARGE SCALE GENOMIC DNA]</scope>
    <source>
        <strain evidence="3">CGMCC 1.2747</strain>
    </source>
</reference>
<gene>
    <name evidence="2" type="ORF">SAMN04488062_1325</name>
</gene>
<proteinExistence type="predicted"/>
<keyword evidence="1" id="KW-0732">Signal</keyword>
<dbReference type="AlphaFoldDB" id="A0A1G8J4E9"/>
<organism evidence="2 3">
    <name type="scientific">Flavobacterium omnivorum</name>
    <dbReference type="NCBI Taxonomy" id="178355"/>
    <lineage>
        <taxon>Bacteria</taxon>
        <taxon>Pseudomonadati</taxon>
        <taxon>Bacteroidota</taxon>
        <taxon>Flavobacteriia</taxon>
        <taxon>Flavobacteriales</taxon>
        <taxon>Flavobacteriaceae</taxon>
        <taxon>Flavobacterium</taxon>
    </lineage>
</organism>
<keyword evidence="3" id="KW-1185">Reference proteome</keyword>
<dbReference type="STRING" id="178355.SAMN04488062_1325"/>
<dbReference type="PROSITE" id="PS51257">
    <property type="entry name" value="PROKAR_LIPOPROTEIN"/>
    <property type="match status" value="1"/>
</dbReference>
<dbReference type="InterPro" id="IPR025634">
    <property type="entry name" value="DUF4292"/>
</dbReference>
<dbReference type="Pfam" id="PF14125">
    <property type="entry name" value="DUF4292"/>
    <property type="match status" value="1"/>
</dbReference>
<dbReference type="Proteomes" id="UP000199274">
    <property type="component" value="Unassembled WGS sequence"/>
</dbReference>
<evidence type="ECO:0000256" key="1">
    <source>
        <dbReference type="SAM" id="SignalP"/>
    </source>
</evidence>
<dbReference type="EMBL" id="FNDB01000032">
    <property type="protein sequence ID" value="SDI25857.1"/>
    <property type="molecule type" value="Genomic_DNA"/>
</dbReference>
<feature type="signal peptide" evidence="1">
    <location>
        <begin position="1"/>
        <end position="22"/>
    </location>
</feature>
<accession>A0A1G8J4E9</accession>
<protein>
    <recommendedName>
        <fullName evidence="4">DUF4292 domain-containing protein</fullName>
    </recommendedName>
</protein>
<evidence type="ECO:0000313" key="2">
    <source>
        <dbReference type="EMBL" id="SDI25857.1"/>
    </source>
</evidence>
<dbReference type="Gene3D" id="2.50.20.10">
    <property type="entry name" value="Lipoprotein localisation LolA/LolB/LppX"/>
    <property type="match status" value="1"/>
</dbReference>
<feature type="chain" id="PRO_5011747160" description="DUF4292 domain-containing protein" evidence="1">
    <location>
        <begin position="23"/>
        <end position="262"/>
    </location>
</feature>
<dbReference type="RefSeq" id="WP_091259541.1">
    <property type="nucleotide sequence ID" value="NZ_FNDB01000032.1"/>
</dbReference>
<evidence type="ECO:0008006" key="4">
    <source>
        <dbReference type="Google" id="ProtNLM"/>
    </source>
</evidence>
<evidence type="ECO:0000313" key="3">
    <source>
        <dbReference type="Proteomes" id="UP000199274"/>
    </source>
</evidence>
<sequence>MIKKISILVLLTVFMVSCKSKAIAVAASNEPIAAAEKMSAKKIIENHYNNKNEFSTLYIKSSARYADDKQTQNVTAEIKIKKDEQILVSIRFLGITMAKALITPKTVSYYEKINGNYFEGDFSSLSQWLGTDLDYNKIQNMLLGQAIDDLTKGKYLETLLEQTYRLDDTSNENTKKSFFLDADKFLVQKQEITQTAEERMIKVAYADNKMYNETTLPSSVLINTFQKKGNTEINLEYNSVTFNEELSFPYSVPNGYKRIIIK</sequence>